<dbReference type="AlphaFoldDB" id="A0A0A9DRX4"/>
<reference evidence="1" key="2">
    <citation type="journal article" date="2015" name="Data Brief">
        <title>Shoot transcriptome of the giant reed, Arundo donax.</title>
        <authorList>
            <person name="Barrero R.A."/>
            <person name="Guerrero F.D."/>
            <person name="Moolhuijzen P."/>
            <person name="Goolsby J.A."/>
            <person name="Tidwell J."/>
            <person name="Bellgard S.E."/>
            <person name="Bellgard M.I."/>
        </authorList>
    </citation>
    <scope>NUCLEOTIDE SEQUENCE</scope>
    <source>
        <tissue evidence="1">Shoot tissue taken approximately 20 cm above the soil surface</tissue>
    </source>
</reference>
<dbReference type="EMBL" id="GBRH01209475">
    <property type="protein sequence ID" value="JAD88420.1"/>
    <property type="molecule type" value="Transcribed_RNA"/>
</dbReference>
<sequence length="130" mass="14747">MTTGKIQTSKIYKKLNLMCRVKFELLWKPWKNGAWILEYPSHNLSVSNFRLPTRATMLSDIAVNTLIVPHSKFKIPSHGEVGQIQATTVWTNCNATWGLRPMSPVKNSMSYQFQADSEDRLNTAPSVLGH</sequence>
<protein>
    <submittedName>
        <fullName evidence="1">Uncharacterized protein</fullName>
    </submittedName>
</protein>
<reference evidence="1" key="1">
    <citation type="submission" date="2014-09" db="EMBL/GenBank/DDBJ databases">
        <authorList>
            <person name="Magalhaes I.L.F."/>
            <person name="Oliveira U."/>
            <person name="Santos F.R."/>
            <person name="Vidigal T.H.D.A."/>
            <person name="Brescovit A.D."/>
            <person name="Santos A.J."/>
        </authorList>
    </citation>
    <scope>NUCLEOTIDE SEQUENCE</scope>
    <source>
        <tissue evidence="1">Shoot tissue taken approximately 20 cm above the soil surface</tissue>
    </source>
</reference>
<accession>A0A0A9DRX4</accession>
<proteinExistence type="predicted"/>
<name>A0A0A9DRX4_ARUDO</name>
<organism evidence="1">
    <name type="scientific">Arundo donax</name>
    <name type="common">Giant reed</name>
    <name type="synonym">Donax arundinaceus</name>
    <dbReference type="NCBI Taxonomy" id="35708"/>
    <lineage>
        <taxon>Eukaryota</taxon>
        <taxon>Viridiplantae</taxon>
        <taxon>Streptophyta</taxon>
        <taxon>Embryophyta</taxon>
        <taxon>Tracheophyta</taxon>
        <taxon>Spermatophyta</taxon>
        <taxon>Magnoliopsida</taxon>
        <taxon>Liliopsida</taxon>
        <taxon>Poales</taxon>
        <taxon>Poaceae</taxon>
        <taxon>PACMAD clade</taxon>
        <taxon>Arundinoideae</taxon>
        <taxon>Arundineae</taxon>
        <taxon>Arundo</taxon>
    </lineage>
</organism>
<evidence type="ECO:0000313" key="1">
    <source>
        <dbReference type="EMBL" id="JAD88420.1"/>
    </source>
</evidence>